<proteinExistence type="predicted"/>
<reference evidence="1" key="3">
    <citation type="submission" date="2023-11" db="EMBL/GenBank/DDBJ databases">
        <authorList>
            <person name="Beijen E."/>
            <person name="Ohm R.A."/>
        </authorList>
    </citation>
    <scope>NUCLEOTIDE SEQUENCE</scope>
    <source>
        <strain evidence="1">CBS 150709</strain>
    </source>
</reference>
<keyword evidence="4" id="KW-1185">Reference proteome</keyword>
<sequence>MPRLDTAGCPQLMLPCLANIHHLSSCRGLCSRLGQEAGTRLADIQETRYIQDEVDLGIQSIGVGPAGSAPNRVRILHSHGLFRLVGGGKRRACALLPLTVATRSSTGPGGEGGLWLGTGLQKASTWQQATIVRPVLPILYPSFIPLGYSYWNPVQIRTLHDAFSSSAAPMLLAAYIPGQD</sequence>
<dbReference type="Proteomes" id="UP001287286">
    <property type="component" value="Unassembled WGS sequence"/>
</dbReference>
<evidence type="ECO:0000313" key="2">
    <source>
        <dbReference type="EMBL" id="PWI70762.1"/>
    </source>
</evidence>
<reference evidence="2 3" key="2">
    <citation type="journal article" date="2016" name="Front. Microbiol.">
        <title>Genome and transcriptome sequences reveal the specific parasitism of the nematophagous Purpureocillium lilacinum 36-1.</title>
        <authorList>
            <person name="Xie J."/>
            <person name="Li S."/>
            <person name="Mo C."/>
            <person name="Xiao X."/>
            <person name="Peng D."/>
            <person name="Wang G."/>
            <person name="Xiao Y."/>
        </authorList>
    </citation>
    <scope>NUCLEOTIDE SEQUENCE [LARGE SCALE GENOMIC DNA]</scope>
    <source>
        <strain evidence="2 3">36-1</strain>
    </source>
</reference>
<reference evidence="1 4" key="4">
    <citation type="journal article" date="2024" name="Microbiol. Resour. Announc.">
        <title>Genome annotations for the ascomycete fungi Trichoderma harzianum, Trichoderma aggressivum, and Purpureocillium lilacinum.</title>
        <authorList>
            <person name="Beijen E.P.W."/>
            <person name="Ohm R.A."/>
        </authorList>
    </citation>
    <scope>NUCLEOTIDE SEQUENCE [LARGE SCALE GENOMIC DNA]</scope>
    <source>
        <strain evidence="1 4">CBS 150709</strain>
    </source>
</reference>
<dbReference type="EMBL" id="LCWV01000008">
    <property type="protein sequence ID" value="PWI70762.1"/>
    <property type="molecule type" value="Genomic_DNA"/>
</dbReference>
<name>A0A2U3E8C3_PURLI</name>
<protein>
    <submittedName>
        <fullName evidence="2">Uncharacterized protein</fullName>
    </submittedName>
</protein>
<dbReference type="EMBL" id="JAWRVI010000015">
    <property type="protein sequence ID" value="KAK4090472.1"/>
    <property type="molecule type" value="Genomic_DNA"/>
</dbReference>
<comment type="caution">
    <text evidence="2">The sequence shown here is derived from an EMBL/GenBank/DDBJ whole genome shotgun (WGS) entry which is preliminary data.</text>
</comment>
<accession>A0A2U3E8C3</accession>
<evidence type="ECO:0000313" key="4">
    <source>
        <dbReference type="Proteomes" id="UP001287286"/>
    </source>
</evidence>
<organism evidence="2 3">
    <name type="scientific">Purpureocillium lilacinum</name>
    <name type="common">Paecilomyces lilacinus</name>
    <dbReference type="NCBI Taxonomy" id="33203"/>
    <lineage>
        <taxon>Eukaryota</taxon>
        <taxon>Fungi</taxon>
        <taxon>Dikarya</taxon>
        <taxon>Ascomycota</taxon>
        <taxon>Pezizomycotina</taxon>
        <taxon>Sordariomycetes</taxon>
        <taxon>Hypocreomycetidae</taxon>
        <taxon>Hypocreales</taxon>
        <taxon>Ophiocordycipitaceae</taxon>
        <taxon>Purpureocillium</taxon>
    </lineage>
</organism>
<evidence type="ECO:0000313" key="3">
    <source>
        <dbReference type="Proteomes" id="UP000245956"/>
    </source>
</evidence>
<reference evidence="2" key="1">
    <citation type="submission" date="2015-05" db="EMBL/GenBank/DDBJ databases">
        <authorList>
            <person name="Wang D.B."/>
            <person name="Wang M."/>
        </authorList>
    </citation>
    <scope>NUCLEOTIDE SEQUENCE</scope>
    <source>
        <strain evidence="2">36-1</strain>
    </source>
</reference>
<evidence type="ECO:0000313" key="1">
    <source>
        <dbReference type="EMBL" id="KAK4090472.1"/>
    </source>
</evidence>
<gene>
    <name evidence="2" type="ORF">PCL_12130</name>
    <name evidence="1" type="ORF">Purlil1_5144</name>
</gene>
<dbReference type="AlphaFoldDB" id="A0A2U3E8C3"/>
<dbReference type="Proteomes" id="UP000245956">
    <property type="component" value="Unassembled WGS sequence"/>
</dbReference>